<dbReference type="Proteomes" id="UP000601435">
    <property type="component" value="Unassembled WGS sequence"/>
</dbReference>
<name>A0A813A1U6_9DINO</name>
<comment type="caution">
    <text evidence="1">The sequence shown here is derived from an EMBL/GenBank/DDBJ whole genome shotgun (WGS) entry which is preliminary data.</text>
</comment>
<evidence type="ECO:0000313" key="1">
    <source>
        <dbReference type="EMBL" id="CAE7849130.1"/>
    </source>
</evidence>
<protein>
    <submittedName>
        <fullName evidence="1">Uncharacterized protein</fullName>
    </submittedName>
</protein>
<dbReference type="EMBL" id="CAJNJA010053063">
    <property type="protein sequence ID" value="CAE7849130.1"/>
    <property type="molecule type" value="Genomic_DNA"/>
</dbReference>
<accession>A0A813A1U6</accession>
<keyword evidence="2" id="KW-1185">Reference proteome</keyword>
<feature type="non-terminal residue" evidence="1">
    <location>
        <position position="1"/>
    </location>
</feature>
<dbReference type="AlphaFoldDB" id="A0A813A1U6"/>
<feature type="non-terminal residue" evidence="1">
    <location>
        <position position="239"/>
    </location>
</feature>
<dbReference type="OrthoDB" id="10339929at2759"/>
<organism evidence="1 2">
    <name type="scientific">Symbiodinium necroappetens</name>
    <dbReference type="NCBI Taxonomy" id="1628268"/>
    <lineage>
        <taxon>Eukaryota</taxon>
        <taxon>Sar</taxon>
        <taxon>Alveolata</taxon>
        <taxon>Dinophyceae</taxon>
        <taxon>Suessiales</taxon>
        <taxon>Symbiodiniaceae</taxon>
        <taxon>Symbiodinium</taxon>
    </lineage>
</organism>
<gene>
    <name evidence="1" type="ORF">SNEC2469_LOCUS26249</name>
</gene>
<evidence type="ECO:0000313" key="2">
    <source>
        <dbReference type="Proteomes" id="UP000601435"/>
    </source>
</evidence>
<reference evidence="1" key="1">
    <citation type="submission" date="2021-02" db="EMBL/GenBank/DDBJ databases">
        <authorList>
            <person name="Dougan E. K."/>
            <person name="Rhodes N."/>
            <person name="Thang M."/>
            <person name="Chan C."/>
        </authorList>
    </citation>
    <scope>NUCLEOTIDE SEQUENCE</scope>
</reference>
<proteinExistence type="predicted"/>
<sequence>ATAVSVVKTLSASRGKTATEAQVFEAHPTEDSWGKIVPLMLHGDEGRGTWKSTLTSQHLAQTRYFLFGIACSVLKKNKHVTNAVFQKLVDNFNKLLSEGVEVPKMGRIYAAVVGVKGDLDFHLKYYDLVRSYSHVGSRQAGFICHACQASSGVNSQHPFDDFSEDPAWLQTMHQTRPWNATPILASVPYDDQRPEQVIVWDLLHVLKLGVGRYLIGGALILLLRKGFMDHAGDLKNILD</sequence>